<feature type="binding site" evidence="5">
    <location>
        <position position="213"/>
    </location>
    <ligand>
        <name>Mg(2+)</name>
        <dbReference type="ChEBI" id="CHEBI:18420"/>
        <label>1</label>
        <note>catalytic</note>
    </ligand>
</feature>
<proteinExistence type="predicted"/>
<dbReference type="GO" id="GO:0007165">
    <property type="term" value="P:signal transduction"/>
    <property type="evidence" value="ECO:0007669"/>
    <property type="project" value="TreeGrafter"/>
</dbReference>
<dbReference type="Gene3D" id="3.40.190.80">
    <property type="match status" value="1"/>
</dbReference>
<dbReference type="PANTHER" id="PTHR20854:SF4">
    <property type="entry name" value="INOSITOL-1-MONOPHOSPHATASE-RELATED"/>
    <property type="match status" value="1"/>
</dbReference>
<evidence type="ECO:0000313" key="7">
    <source>
        <dbReference type="Proteomes" id="UP000641588"/>
    </source>
</evidence>
<comment type="caution">
    <text evidence="6">The sequence shown here is derived from an EMBL/GenBank/DDBJ whole genome shotgun (WGS) entry which is preliminary data.</text>
</comment>
<dbReference type="InterPro" id="IPR000760">
    <property type="entry name" value="Inositol_monophosphatase-like"/>
</dbReference>
<keyword evidence="7" id="KW-1185">Reference proteome</keyword>
<dbReference type="RefSeq" id="WP_171655339.1">
    <property type="nucleotide sequence ID" value="NZ_WHOD01000106.1"/>
</dbReference>
<dbReference type="Pfam" id="PF00459">
    <property type="entry name" value="Inositol_P"/>
    <property type="match status" value="1"/>
</dbReference>
<sequence length="271" mass="30095">MEVTIQRALKVAVEAAKAAGQAARVCFDEGFTMEEKDEFGDVLTEADLKSESEILSRLGAAFPDHQIRSEESGWSGVESDWLWLVDPLDGTNNFAVGLPLFGVSLTLIYKQEPVLGVIYDTILDKMYTAVHNQGAACNEQALSIQPRAMPARLTVGWIQGHKVQQDSRAVQLRTHVEKHTKRMMRLWAPTMQWSMLARGQLDGIVLYNSEGDDLYSGLLLVREAGGLILDFKGNPFTGMNSEPYIIACPADRKEAMLKLVREGLAESVYFD</sequence>
<dbReference type="Proteomes" id="UP000641588">
    <property type="component" value="Unassembled WGS sequence"/>
</dbReference>
<evidence type="ECO:0000256" key="5">
    <source>
        <dbReference type="PIRSR" id="PIRSR600760-2"/>
    </source>
</evidence>
<dbReference type="SUPFAM" id="SSF56655">
    <property type="entry name" value="Carbohydrate phosphatase"/>
    <property type="match status" value="1"/>
</dbReference>
<dbReference type="PRINTS" id="PR00377">
    <property type="entry name" value="IMPHPHTASES"/>
</dbReference>
<protein>
    <submittedName>
        <fullName evidence="6">Inositol monophosphatase</fullName>
    </submittedName>
</protein>
<feature type="binding site" evidence="5">
    <location>
        <position position="88"/>
    </location>
    <ligand>
        <name>Mg(2+)</name>
        <dbReference type="ChEBI" id="CHEBI:18420"/>
        <label>1</label>
        <note>catalytic</note>
    </ligand>
</feature>
<dbReference type="PANTHER" id="PTHR20854">
    <property type="entry name" value="INOSITOL MONOPHOSPHATASE"/>
    <property type="match status" value="1"/>
</dbReference>
<dbReference type="GO" id="GO:0006020">
    <property type="term" value="P:inositol metabolic process"/>
    <property type="evidence" value="ECO:0007669"/>
    <property type="project" value="TreeGrafter"/>
</dbReference>
<dbReference type="Gene3D" id="3.30.540.10">
    <property type="entry name" value="Fructose-1,6-Bisphosphatase, subunit A, domain 1"/>
    <property type="match status" value="1"/>
</dbReference>
<dbReference type="GO" id="GO:0046872">
    <property type="term" value="F:metal ion binding"/>
    <property type="evidence" value="ECO:0007669"/>
    <property type="project" value="UniProtKB-KW"/>
</dbReference>
<evidence type="ECO:0000256" key="1">
    <source>
        <dbReference type="ARBA" id="ARBA00001946"/>
    </source>
</evidence>
<evidence type="ECO:0000256" key="4">
    <source>
        <dbReference type="ARBA" id="ARBA00022842"/>
    </source>
</evidence>
<reference evidence="6" key="1">
    <citation type="submission" date="2019-10" db="EMBL/GenBank/DDBJ databases">
        <title>Description of Paenibacillus glebae sp. nov.</title>
        <authorList>
            <person name="Carlier A."/>
            <person name="Qi S."/>
        </authorList>
    </citation>
    <scope>NUCLEOTIDE SEQUENCE</scope>
    <source>
        <strain evidence="6">LMG 31456</strain>
    </source>
</reference>
<evidence type="ECO:0000313" key="6">
    <source>
        <dbReference type="EMBL" id="NOU97087.1"/>
    </source>
</evidence>
<gene>
    <name evidence="6" type="ORF">GC093_28250</name>
</gene>
<feature type="binding site" evidence="5">
    <location>
        <position position="70"/>
    </location>
    <ligand>
        <name>Mg(2+)</name>
        <dbReference type="ChEBI" id="CHEBI:18420"/>
        <label>1</label>
        <note>catalytic</note>
    </ligand>
</feature>
<keyword evidence="4 5" id="KW-0460">Magnesium</keyword>
<keyword evidence="3" id="KW-0378">Hydrolase</keyword>
<keyword evidence="2 5" id="KW-0479">Metal-binding</keyword>
<accession>A0A972K5J0</accession>
<dbReference type="EMBL" id="WHOD01000106">
    <property type="protein sequence ID" value="NOU97087.1"/>
    <property type="molecule type" value="Genomic_DNA"/>
</dbReference>
<organism evidence="6 7">
    <name type="scientific">Paenibacillus foliorum</name>
    <dbReference type="NCBI Taxonomy" id="2654974"/>
    <lineage>
        <taxon>Bacteria</taxon>
        <taxon>Bacillati</taxon>
        <taxon>Bacillota</taxon>
        <taxon>Bacilli</taxon>
        <taxon>Bacillales</taxon>
        <taxon>Paenibacillaceae</taxon>
        <taxon>Paenibacillus</taxon>
    </lineage>
</organism>
<evidence type="ECO:0000256" key="3">
    <source>
        <dbReference type="ARBA" id="ARBA00022801"/>
    </source>
</evidence>
<dbReference type="FunFam" id="3.30.540.10:FF:000003">
    <property type="entry name" value="Inositol-1-monophosphatase"/>
    <property type="match status" value="1"/>
</dbReference>
<evidence type="ECO:0000256" key="2">
    <source>
        <dbReference type="ARBA" id="ARBA00022723"/>
    </source>
</evidence>
<feature type="binding site" evidence="5">
    <location>
        <position position="89"/>
    </location>
    <ligand>
        <name>Mg(2+)</name>
        <dbReference type="ChEBI" id="CHEBI:18420"/>
        <label>1</label>
        <note>catalytic</note>
    </ligand>
</feature>
<comment type="cofactor">
    <cofactor evidence="1 5">
        <name>Mg(2+)</name>
        <dbReference type="ChEBI" id="CHEBI:18420"/>
    </cofactor>
</comment>
<dbReference type="AlphaFoldDB" id="A0A972K5J0"/>
<name>A0A972K5J0_9BACL</name>
<feature type="binding site" evidence="5">
    <location>
        <position position="86"/>
    </location>
    <ligand>
        <name>Mg(2+)</name>
        <dbReference type="ChEBI" id="CHEBI:18420"/>
        <label>1</label>
        <note>catalytic</note>
    </ligand>
</feature>
<dbReference type="GO" id="GO:0008934">
    <property type="term" value="F:inositol monophosphate 1-phosphatase activity"/>
    <property type="evidence" value="ECO:0007669"/>
    <property type="project" value="TreeGrafter"/>
</dbReference>